<organism evidence="2 3">
    <name type="scientific">Sporothrix schenckii 1099-18</name>
    <dbReference type="NCBI Taxonomy" id="1397361"/>
    <lineage>
        <taxon>Eukaryota</taxon>
        <taxon>Fungi</taxon>
        <taxon>Dikarya</taxon>
        <taxon>Ascomycota</taxon>
        <taxon>Pezizomycotina</taxon>
        <taxon>Sordariomycetes</taxon>
        <taxon>Sordariomycetidae</taxon>
        <taxon>Ophiostomatales</taxon>
        <taxon>Ophiostomataceae</taxon>
        <taxon>Sporothrix</taxon>
    </lineage>
</organism>
<dbReference type="InterPro" id="IPR029058">
    <property type="entry name" value="AB_hydrolase_fold"/>
</dbReference>
<dbReference type="SUPFAM" id="SSF53474">
    <property type="entry name" value="alpha/beta-Hydrolases"/>
    <property type="match status" value="1"/>
</dbReference>
<evidence type="ECO:0000259" key="1">
    <source>
        <dbReference type="Pfam" id="PF00561"/>
    </source>
</evidence>
<dbReference type="Pfam" id="PF00561">
    <property type="entry name" value="Abhydrolase_1"/>
    <property type="match status" value="1"/>
</dbReference>
<dbReference type="OrthoDB" id="2851338at2759"/>
<dbReference type="PANTHER" id="PTHR43194:SF5">
    <property type="entry name" value="PIMELOYL-[ACYL-CARRIER PROTEIN] METHYL ESTER ESTERASE"/>
    <property type="match status" value="1"/>
</dbReference>
<dbReference type="EMBL" id="AXCR01000012">
    <property type="protein sequence ID" value="KJR80509.1"/>
    <property type="molecule type" value="Genomic_DNA"/>
</dbReference>
<dbReference type="KEGG" id="ssck:SPSK_05486"/>
<dbReference type="RefSeq" id="XP_016583185.1">
    <property type="nucleotide sequence ID" value="XM_016732231.1"/>
</dbReference>
<evidence type="ECO:0000313" key="2">
    <source>
        <dbReference type="EMBL" id="KJR80509.1"/>
    </source>
</evidence>
<dbReference type="VEuPathDB" id="FungiDB:SPSK_05486"/>
<dbReference type="InterPro" id="IPR050228">
    <property type="entry name" value="Carboxylesterase_BioH"/>
</dbReference>
<proteinExistence type="predicted"/>
<dbReference type="Gene3D" id="3.40.50.1820">
    <property type="entry name" value="alpha/beta hydrolase"/>
    <property type="match status" value="1"/>
</dbReference>
<dbReference type="Proteomes" id="UP000033710">
    <property type="component" value="Unassembled WGS sequence"/>
</dbReference>
<sequence length="295" mass="31435">MASFPPSSTGFAVVSTQPDIRLFYSVTPALPLDASKPVIVLANSLAATTALWDTFTTEFAPTHTIVRYDARFHGHSPLSSTNGFDYEKGHSVDDLADDVIAVLDTIGVASPPVFIGLSIGGGVGVSLAARYPDRFSSFVVVGSRSHAAPGDAARMAERAAYYRSHGARAQAEQSVERWFGNEWPKASPENEKSARQVADIVVQTPVEGFEASAAALNRMDLRGQAATIGSRGVGRRVLFVVGADDGKLVVDESRQLAETTGSRLEVVANCGHIVNVQQPARFHAIVRAWLADTKA</sequence>
<protein>
    <submittedName>
        <fullName evidence="2">3-oxoadipate enol-lactonase</fullName>
    </submittedName>
</protein>
<dbReference type="PANTHER" id="PTHR43194">
    <property type="entry name" value="HYDROLASE ALPHA/BETA FOLD FAMILY"/>
    <property type="match status" value="1"/>
</dbReference>
<dbReference type="GeneID" id="27667508"/>
<comment type="caution">
    <text evidence="2">The sequence shown here is derived from an EMBL/GenBank/DDBJ whole genome shotgun (WGS) entry which is preliminary data.</text>
</comment>
<reference evidence="2 3" key="2">
    <citation type="journal article" date="2015" name="Eukaryot. Cell">
        <title>Asexual propagation of a virulent clone complex in a human and feline outbreak of sporotrichosis.</title>
        <authorList>
            <person name="Teixeira Mde M."/>
            <person name="Rodrigues A.M."/>
            <person name="Tsui C.K."/>
            <person name="de Almeida L.G."/>
            <person name="Van Diepeningen A.D."/>
            <person name="van den Ende B.G."/>
            <person name="Fernandes G.F."/>
            <person name="Kano R."/>
            <person name="Hamelin R.C."/>
            <person name="Lopes-Bezerra L.M."/>
            <person name="Vasconcelos A.T."/>
            <person name="de Hoog S."/>
            <person name="de Camargo Z.P."/>
            <person name="Felipe M.S."/>
        </authorList>
    </citation>
    <scope>NUCLEOTIDE SEQUENCE [LARGE SCALE GENOMIC DNA]</scope>
    <source>
        <strain evidence="2 3">1099-18</strain>
    </source>
</reference>
<evidence type="ECO:0000313" key="3">
    <source>
        <dbReference type="Proteomes" id="UP000033710"/>
    </source>
</evidence>
<feature type="domain" description="AB hydrolase-1" evidence="1">
    <location>
        <begin position="37"/>
        <end position="276"/>
    </location>
</feature>
<dbReference type="AlphaFoldDB" id="A0A0F2LUK1"/>
<dbReference type="InterPro" id="IPR000073">
    <property type="entry name" value="AB_hydrolase_1"/>
</dbReference>
<accession>A0A0F2LUK1</accession>
<name>A0A0F2LUK1_SPOSC</name>
<gene>
    <name evidence="2" type="ORF">SPSK_05486</name>
</gene>
<reference evidence="2 3" key="1">
    <citation type="journal article" date="2014" name="BMC Genomics">
        <title>Comparative genomics of the major fungal agents of human and animal Sporotrichosis: Sporothrix schenckii and Sporothrix brasiliensis.</title>
        <authorList>
            <person name="Teixeira M.M."/>
            <person name="de Almeida L.G."/>
            <person name="Kubitschek-Barreira P."/>
            <person name="Alves F.L."/>
            <person name="Kioshima E.S."/>
            <person name="Abadio A.K."/>
            <person name="Fernandes L."/>
            <person name="Derengowski L.S."/>
            <person name="Ferreira K.S."/>
            <person name="Souza R.C."/>
            <person name="Ruiz J.C."/>
            <person name="de Andrade N.C."/>
            <person name="Paes H.C."/>
            <person name="Nicola A.M."/>
            <person name="Albuquerque P."/>
            <person name="Gerber A.L."/>
            <person name="Martins V.P."/>
            <person name="Peconick L.D."/>
            <person name="Neto A.V."/>
            <person name="Chaucanez C.B."/>
            <person name="Silva P.A."/>
            <person name="Cunha O.L."/>
            <person name="de Oliveira F.F."/>
            <person name="dos Santos T.C."/>
            <person name="Barros A.L."/>
            <person name="Soares M.A."/>
            <person name="de Oliveira L.M."/>
            <person name="Marini M.M."/>
            <person name="Villalobos-Duno H."/>
            <person name="Cunha M.M."/>
            <person name="de Hoog S."/>
            <person name="da Silveira J.F."/>
            <person name="Henrissat B."/>
            <person name="Nino-Vega G.A."/>
            <person name="Cisalpino P.S."/>
            <person name="Mora-Montes H.M."/>
            <person name="Almeida S.R."/>
            <person name="Stajich J.E."/>
            <person name="Lopes-Bezerra L.M."/>
            <person name="Vasconcelos A.T."/>
            <person name="Felipe M.S."/>
        </authorList>
    </citation>
    <scope>NUCLEOTIDE SEQUENCE [LARGE SCALE GENOMIC DNA]</scope>
    <source>
        <strain evidence="2 3">1099-18</strain>
    </source>
</reference>